<dbReference type="OrthoDB" id="9814202at2"/>
<dbReference type="SUPFAM" id="SSF55781">
    <property type="entry name" value="GAF domain-like"/>
    <property type="match status" value="1"/>
</dbReference>
<feature type="domain" description="GGDEF" evidence="2">
    <location>
        <begin position="196"/>
        <end position="327"/>
    </location>
</feature>
<dbReference type="SUPFAM" id="SSF141868">
    <property type="entry name" value="EAL domain-like"/>
    <property type="match status" value="1"/>
</dbReference>
<dbReference type="InterPro" id="IPR029016">
    <property type="entry name" value="GAF-like_dom_sf"/>
</dbReference>
<dbReference type="PROSITE" id="PS50883">
    <property type="entry name" value="EAL"/>
    <property type="match status" value="1"/>
</dbReference>
<dbReference type="InterPro" id="IPR001633">
    <property type="entry name" value="EAL_dom"/>
</dbReference>
<protein>
    <submittedName>
        <fullName evidence="3">EAL domain-containing protein</fullName>
    </submittedName>
</protein>
<dbReference type="SMART" id="SM00052">
    <property type="entry name" value="EAL"/>
    <property type="match status" value="1"/>
</dbReference>
<dbReference type="NCBIfam" id="TIGR00254">
    <property type="entry name" value="GGDEF"/>
    <property type="match status" value="1"/>
</dbReference>
<evidence type="ECO:0000313" key="4">
    <source>
        <dbReference type="Proteomes" id="UP000311605"/>
    </source>
</evidence>
<dbReference type="CDD" id="cd01949">
    <property type="entry name" value="GGDEF"/>
    <property type="match status" value="1"/>
</dbReference>
<dbReference type="AlphaFoldDB" id="A0A5C4XJH9"/>
<name>A0A5C4XJH9_9HYPH</name>
<dbReference type="InterPro" id="IPR029787">
    <property type="entry name" value="Nucleotide_cyclase"/>
</dbReference>
<evidence type="ECO:0000313" key="3">
    <source>
        <dbReference type="EMBL" id="TNM63586.1"/>
    </source>
</evidence>
<keyword evidence="4" id="KW-1185">Reference proteome</keyword>
<dbReference type="InterPro" id="IPR000160">
    <property type="entry name" value="GGDEF_dom"/>
</dbReference>
<dbReference type="Gene3D" id="3.20.20.450">
    <property type="entry name" value="EAL domain"/>
    <property type="match status" value="1"/>
</dbReference>
<evidence type="ECO:0000259" key="2">
    <source>
        <dbReference type="PROSITE" id="PS50887"/>
    </source>
</evidence>
<dbReference type="Gene3D" id="3.30.70.270">
    <property type="match status" value="1"/>
</dbReference>
<sequence length="610" mass="66777">MTLELQNAILEMIARGEPLQTTIDQLCRAVEIIAPESICSVLTVEDGRLQTLAGPSLPDHFSMAINGLEIGPTVGSCGTAAFLGEPVVVTDIANDHRWELFCHLALPHGLKACWSTPILSGDNVVGTFAFYFRTKRGPTVREQQIVDACVHLCAIAIERNLRVIERERLGFTDWLTGLPNRLCFHQRLSELAASREPWGILLFDLDNLKLVNDTFGHTAGDDLIRTVARRASSVVGAHKTFRLGGDEFAIIVGASGKHIDLEACANKILKALKQTAECAGHVVFPAATAGGSRNDQASSPDLVLKNADIALYHAKEERRGHYVEYSTGLGTAITRRFRAIREAEMALRQGRIHAFYQPILRLDTREIVGFEALCRMQIPNGDFVAAATFHEATKDAKVASDLTEQMLVHVAADIRNWLDRGLPLQHVGVNISAADLHVGNLGDRLCRTFADAGVSLEHIILEVTESVYLGQRGSEIADQIRMLRARGLRVALDDFGTGFASLTHLLTMPVDVIKIDKSFVDRLGPLEPASFIVEGIIQIARKMGIRVVAEGIEEVNQAERLLNLGCNLGQGYLFSKAVNRDDAAVLLERFGQIESASIELGHGLSYAHRL</sequence>
<feature type="domain" description="EAL" evidence="1">
    <location>
        <begin position="336"/>
        <end position="591"/>
    </location>
</feature>
<proteinExistence type="predicted"/>
<dbReference type="SMART" id="SM00065">
    <property type="entry name" value="GAF"/>
    <property type="match status" value="1"/>
</dbReference>
<accession>A0A5C4XJH9</accession>
<dbReference type="InterPro" id="IPR035919">
    <property type="entry name" value="EAL_sf"/>
</dbReference>
<dbReference type="SUPFAM" id="SSF55073">
    <property type="entry name" value="Nucleotide cyclase"/>
    <property type="match status" value="1"/>
</dbReference>
<organism evidence="3 4">
    <name type="scientific">Aliirhizobium smilacinae</name>
    <dbReference type="NCBI Taxonomy" id="1395944"/>
    <lineage>
        <taxon>Bacteria</taxon>
        <taxon>Pseudomonadati</taxon>
        <taxon>Pseudomonadota</taxon>
        <taxon>Alphaproteobacteria</taxon>
        <taxon>Hyphomicrobiales</taxon>
        <taxon>Rhizobiaceae</taxon>
        <taxon>Aliirhizobium</taxon>
    </lineage>
</organism>
<dbReference type="PANTHER" id="PTHR33121">
    <property type="entry name" value="CYCLIC DI-GMP PHOSPHODIESTERASE PDEF"/>
    <property type="match status" value="1"/>
</dbReference>
<dbReference type="Pfam" id="PF00563">
    <property type="entry name" value="EAL"/>
    <property type="match status" value="1"/>
</dbReference>
<dbReference type="Pfam" id="PF00990">
    <property type="entry name" value="GGDEF"/>
    <property type="match status" value="1"/>
</dbReference>
<dbReference type="GO" id="GO:0071111">
    <property type="term" value="F:cyclic-guanylate-specific phosphodiesterase activity"/>
    <property type="evidence" value="ECO:0007669"/>
    <property type="project" value="InterPro"/>
</dbReference>
<dbReference type="EMBL" id="VDMN01000002">
    <property type="protein sequence ID" value="TNM63586.1"/>
    <property type="molecule type" value="Genomic_DNA"/>
</dbReference>
<dbReference type="Gene3D" id="3.30.450.40">
    <property type="match status" value="1"/>
</dbReference>
<evidence type="ECO:0000259" key="1">
    <source>
        <dbReference type="PROSITE" id="PS50883"/>
    </source>
</evidence>
<dbReference type="InterPro" id="IPR043128">
    <property type="entry name" value="Rev_trsase/Diguanyl_cyclase"/>
</dbReference>
<reference evidence="3 4" key="1">
    <citation type="submission" date="2019-06" db="EMBL/GenBank/DDBJ databases">
        <title>The draft genome of Rhizobium smilacinae PTYR-5.</title>
        <authorList>
            <person name="Liu L."/>
            <person name="Li L."/>
            <person name="Zhang X."/>
        </authorList>
    </citation>
    <scope>NUCLEOTIDE SEQUENCE [LARGE SCALE GENOMIC DNA]</scope>
    <source>
        <strain evidence="3 4">PTYR-5</strain>
    </source>
</reference>
<comment type="caution">
    <text evidence="3">The sequence shown here is derived from an EMBL/GenBank/DDBJ whole genome shotgun (WGS) entry which is preliminary data.</text>
</comment>
<dbReference type="InterPro" id="IPR050706">
    <property type="entry name" value="Cyclic-di-GMP_PDE-like"/>
</dbReference>
<dbReference type="RefSeq" id="WP_139676494.1">
    <property type="nucleotide sequence ID" value="NZ_VDMN01000002.1"/>
</dbReference>
<dbReference type="InterPro" id="IPR003018">
    <property type="entry name" value="GAF"/>
</dbReference>
<dbReference type="CDD" id="cd01948">
    <property type="entry name" value="EAL"/>
    <property type="match status" value="1"/>
</dbReference>
<dbReference type="PROSITE" id="PS50887">
    <property type="entry name" value="GGDEF"/>
    <property type="match status" value="1"/>
</dbReference>
<dbReference type="Pfam" id="PF13185">
    <property type="entry name" value="GAF_2"/>
    <property type="match status" value="1"/>
</dbReference>
<dbReference type="Proteomes" id="UP000311605">
    <property type="component" value="Unassembled WGS sequence"/>
</dbReference>
<dbReference type="SMART" id="SM00267">
    <property type="entry name" value="GGDEF"/>
    <property type="match status" value="1"/>
</dbReference>
<dbReference type="PANTHER" id="PTHR33121:SF70">
    <property type="entry name" value="SIGNALING PROTEIN YKOW"/>
    <property type="match status" value="1"/>
</dbReference>
<gene>
    <name evidence="3" type="ORF">FHP24_12340</name>
</gene>